<dbReference type="InterPro" id="IPR036236">
    <property type="entry name" value="Znf_C2H2_sf"/>
</dbReference>
<dbReference type="SUPFAM" id="SSF57667">
    <property type="entry name" value="beta-beta-alpha zinc fingers"/>
    <property type="match status" value="1"/>
</dbReference>
<evidence type="ECO:0000256" key="2">
    <source>
        <dbReference type="ARBA" id="ARBA00022723"/>
    </source>
</evidence>
<dbReference type="PROSITE" id="PS00028">
    <property type="entry name" value="ZINC_FINGER_C2H2_1"/>
    <property type="match status" value="2"/>
</dbReference>
<evidence type="ECO:0000256" key="9">
    <source>
        <dbReference type="PROSITE-ProRule" id="PRU00042"/>
    </source>
</evidence>
<dbReference type="AlphaFoldDB" id="A0AAD6Q9N6"/>
<evidence type="ECO:0000256" key="4">
    <source>
        <dbReference type="ARBA" id="ARBA00022771"/>
    </source>
</evidence>
<evidence type="ECO:0000256" key="8">
    <source>
        <dbReference type="ARBA" id="ARBA00023242"/>
    </source>
</evidence>
<name>A0AAD6Q9N6_9ROSI</name>
<dbReference type="PANTHER" id="PTHR26374:SF425">
    <property type="entry name" value="C2H2-TYPE ZINC FINGER PROTEIN"/>
    <property type="match status" value="1"/>
</dbReference>
<keyword evidence="7" id="KW-0804">Transcription</keyword>
<comment type="caution">
    <text evidence="12">The sequence shown here is derived from an EMBL/GenBank/DDBJ whole genome shotgun (WGS) entry which is preliminary data.</text>
</comment>
<evidence type="ECO:0000313" key="13">
    <source>
        <dbReference type="Proteomes" id="UP001164929"/>
    </source>
</evidence>
<evidence type="ECO:0000256" key="7">
    <source>
        <dbReference type="ARBA" id="ARBA00023163"/>
    </source>
</evidence>
<protein>
    <recommendedName>
        <fullName evidence="11">C2H2-type domain-containing protein</fullName>
    </recommendedName>
</protein>
<keyword evidence="5" id="KW-0862">Zinc</keyword>
<proteinExistence type="predicted"/>
<organism evidence="12 13">
    <name type="scientific">Populus alba x Populus x berolinensis</name>
    <dbReference type="NCBI Taxonomy" id="444605"/>
    <lineage>
        <taxon>Eukaryota</taxon>
        <taxon>Viridiplantae</taxon>
        <taxon>Streptophyta</taxon>
        <taxon>Embryophyta</taxon>
        <taxon>Tracheophyta</taxon>
        <taxon>Spermatophyta</taxon>
        <taxon>Magnoliopsida</taxon>
        <taxon>eudicotyledons</taxon>
        <taxon>Gunneridae</taxon>
        <taxon>Pentapetalae</taxon>
        <taxon>rosids</taxon>
        <taxon>fabids</taxon>
        <taxon>Malpighiales</taxon>
        <taxon>Salicaceae</taxon>
        <taxon>Saliceae</taxon>
        <taxon>Populus</taxon>
    </lineage>
</organism>
<keyword evidence="3" id="KW-0677">Repeat</keyword>
<keyword evidence="13" id="KW-1185">Reference proteome</keyword>
<reference evidence="12" key="1">
    <citation type="journal article" date="2023" name="Mol. Ecol. Resour.">
        <title>Chromosome-level genome assembly of a triploid poplar Populus alba 'Berolinensis'.</title>
        <authorList>
            <person name="Chen S."/>
            <person name="Yu Y."/>
            <person name="Wang X."/>
            <person name="Wang S."/>
            <person name="Zhang T."/>
            <person name="Zhou Y."/>
            <person name="He R."/>
            <person name="Meng N."/>
            <person name="Wang Y."/>
            <person name="Liu W."/>
            <person name="Liu Z."/>
            <person name="Liu J."/>
            <person name="Guo Q."/>
            <person name="Huang H."/>
            <person name="Sederoff R.R."/>
            <person name="Wang G."/>
            <person name="Qu G."/>
            <person name="Chen S."/>
        </authorList>
    </citation>
    <scope>NUCLEOTIDE SEQUENCE</scope>
    <source>
        <strain evidence="12">SC-2020</strain>
    </source>
</reference>
<evidence type="ECO:0000256" key="6">
    <source>
        <dbReference type="ARBA" id="ARBA00023015"/>
    </source>
</evidence>
<dbReference type="Gene3D" id="3.30.160.60">
    <property type="entry name" value="Classic Zinc Finger"/>
    <property type="match status" value="1"/>
</dbReference>
<feature type="domain" description="C2H2-type" evidence="11">
    <location>
        <begin position="130"/>
        <end position="157"/>
    </location>
</feature>
<dbReference type="Pfam" id="PF13912">
    <property type="entry name" value="zf-C2H2_6"/>
    <property type="match status" value="2"/>
</dbReference>
<dbReference type="PROSITE" id="PS50157">
    <property type="entry name" value="ZINC_FINGER_C2H2_2"/>
    <property type="match status" value="2"/>
</dbReference>
<dbReference type="EMBL" id="JAQIZT010000009">
    <property type="protein sequence ID" value="KAJ6984067.1"/>
    <property type="molecule type" value="Genomic_DNA"/>
</dbReference>
<sequence length="323" mass="35236">MDMEAQDEFMGSNDLTRIVKGKRTKRQRSSSPHKVATSCSSSGYGGGGGGRGVLIEEYYGSTSSPTTSSEVCESTEEEEAMANCLILLAQGDVPPKQIHENKGSKVEKFSARKFSDMSAPTINKAGFFVYECKTCNRCFPSFQALGGHRASHKKPKATALEEKKGLVVASMEDLDDRQLNKRSLYPSLSLQIPHTTTTTDNNNNVNKGFQANKAKIHECSICGSEFMSGQALGGHMRRHRANTGANQVSNISTDSSSATTESNIHGDHNHTIKPRNILALDLNLPAPPEDDHHLRESKFQFSSTQQPLVFSSPALGLPLLEKY</sequence>
<feature type="compositionally biased region" description="Polar residues" evidence="10">
    <location>
        <begin position="246"/>
        <end position="263"/>
    </location>
</feature>
<comment type="subcellular location">
    <subcellularLocation>
        <location evidence="1">Nucleus</location>
    </subcellularLocation>
</comment>
<dbReference type="GO" id="GO:0008270">
    <property type="term" value="F:zinc ion binding"/>
    <property type="evidence" value="ECO:0007669"/>
    <property type="project" value="UniProtKB-KW"/>
</dbReference>
<evidence type="ECO:0000256" key="3">
    <source>
        <dbReference type="ARBA" id="ARBA00022737"/>
    </source>
</evidence>
<dbReference type="SMART" id="SM00355">
    <property type="entry name" value="ZnF_C2H2"/>
    <property type="match status" value="2"/>
</dbReference>
<feature type="domain" description="C2H2-type" evidence="11">
    <location>
        <begin position="217"/>
        <end position="244"/>
    </location>
</feature>
<accession>A0AAD6Q9N6</accession>
<dbReference type="Proteomes" id="UP001164929">
    <property type="component" value="Chromosome 9"/>
</dbReference>
<keyword evidence="8" id="KW-0539">Nucleus</keyword>
<dbReference type="PANTHER" id="PTHR26374">
    <property type="entry name" value="ZINC FINGER PROTEIN ZAT5"/>
    <property type="match status" value="1"/>
</dbReference>
<feature type="compositionally biased region" description="Basic residues" evidence="10">
    <location>
        <begin position="19"/>
        <end position="28"/>
    </location>
</feature>
<keyword evidence="2" id="KW-0479">Metal-binding</keyword>
<gene>
    <name evidence="12" type="ORF">NC653_022331</name>
</gene>
<keyword evidence="6" id="KW-0805">Transcription regulation</keyword>
<keyword evidence="4 9" id="KW-0863">Zinc-finger</keyword>
<evidence type="ECO:0000259" key="11">
    <source>
        <dbReference type="PROSITE" id="PS50157"/>
    </source>
</evidence>
<feature type="region of interest" description="Disordered" evidence="10">
    <location>
        <begin position="1"/>
        <end position="48"/>
    </location>
</feature>
<dbReference type="InterPro" id="IPR013087">
    <property type="entry name" value="Znf_C2H2_type"/>
</dbReference>
<evidence type="ECO:0000256" key="10">
    <source>
        <dbReference type="SAM" id="MobiDB-lite"/>
    </source>
</evidence>
<feature type="region of interest" description="Disordered" evidence="10">
    <location>
        <begin position="246"/>
        <end position="270"/>
    </location>
</feature>
<evidence type="ECO:0000256" key="1">
    <source>
        <dbReference type="ARBA" id="ARBA00004123"/>
    </source>
</evidence>
<evidence type="ECO:0000256" key="5">
    <source>
        <dbReference type="ARBA" id="ARBA00022833"/>
    </source>
</evidence>
<dbReference type="GO" id="GO:0005634">
    <property type="term" value="C:nucleus"/>
    <property type="evidence" value="ECO:0007669"/>
    <property type="project" value="UniProtKB-SubCell"/>
</dbReference>
<evidence type="ECO:0000313" key="12">
    <source>
        <dbReference type="EMBL" id="KAJ6984067.1"/>
    </source>
</evidence>